<accession>A0ABV4HU17</accession>
<dbReference type="InterPro" id="IPR007396">
    <property type="entry name" value="TR_PAI2-type"/>
</dbReference>
<gene>
    <name evidence="1" type="ORF">AB6713_11735</name>
</gene>
<dbReference type="RefSeq" id="WP_370562811.1">
    <property type="nucleotide sequence ID" value="NZ_JBFWIB010000002.1"/>
</dbReference>
<evidence type="ECO:0000313" key="2">
    <source>
        <dbReference type="Proteomes" id="UP001566331"/>
    </source>
</evidence>
<dbReference type="InterPro" id="IPR012349">
    <property type="entry name" value="Split_barrel_FMN-bd"/>
</dbReference>
<sequence length="231" mass="24934">MHYAEFKHHDPALIKVLVEAFPFSAIIVNGNSGPAVALAPLSYRKGSSPSGAIEFHLALANDITPLMEVDTPVTVLIQGPGAAISPSWYDASFPTSGSDRSRTAPTYNYLSLALQGTLQHMSDEALQLQIGDLVKAHEPSQGWRLSELAPDLWSQWRELIRGYRFEVSRFDLTAKISQGDSSGDTAGVTAGLRDRALLDDIAMARLVEHYDGSATSLIAAVNALRTVKVTS</sequence>
<evidence type="ECO:0000313" key="1">
    <source>
        <dbReference type="EMBL" id="MEZ0475281.1"/>
    </source>
</evidence>
<dbReference type="Pfam" id="PF04299">
    <property type="entry name" value="FMN_bind_2"/>
    <property type="match status" value="1"/>
</dbReference>
<proteinExistence type="predicted"/>
<dbReference type="Proteomes" id="UP001566331">
    <property type="component" value="Unassembled WGS sequence"/>
</dbReference>
<keyword evidence="2" id="KW-1185">Reference proteome</keyword>
<protein>
    <submittedName>
        <fullName evidence="1">FMN-binding negative transcriptional regulator</fullName>
    </submittedName>
</protein>
<dbReference type="PANTHER" id="PTHR35802">
    <property type="entry name" value="PROTEASE SYNTHASE AND SPORULATION PROTEIN PAI 2"/>
    <property type="match status" value="1"/>
</dbReference>
<dbReference type="Gene3D" id="2.30.110.10">
    <property type="entry name" value="Electron Transport, Fmn-binding Protein, Chain A"/>
    <property type="match status" value="1"/>
</dbReference>
<name>A0ABV4HU17_9GAMM</name>
<dbReference type="SUPFAM" id="SSF50475">
    <property type="entry name" value="FMN-binding split barrel"/>
    <property type="match status" value="1"/>
</dbReference>
<dbReference type="PANTHER" id="PTHR35802:SF1">
    <property type="entry name" value="PROTEASE SYNTHASE AND SPORULATION PROTEIN PAI 2"/>
    <property type="match status" value="1"/>
</dbReference>
<dbReference type="EMBL" id="JBFWIC010000015">
    <property type="protein sequence ID" value="MEZ0475281.1"/>
    <property type="molecule type" value="Genomic_DNA"/>
</dbReference>
<reference evidence="1 2" key="1">
    <citation type="submission" date="2024-07" db="EMBL/GenBank/DDBJ databases">
        <title>Luteimonas salilacus sp. nov., isolated from the shore soil of Salt Lake in Tibet of China.</title>
        <authorList>
            <person name="Zhang X."/>
            <person name="Li A."/>
        </authorList>
    </citation>
    <scope>NUCLEOTIDE SEQUENCE [LARGE SCALE GENOMIC DNA]</scope>
    <source>
        <strain evidence="1 2">B3-2-R+30</strain>
    </source>
</reference>
<comment type="caution">
    <text evidence="1">The sequence shown here is derived from an EMBL/GenBank/DDBJ whole genome shotgun (WGS) entry which is preliminary data.</text>
</comment>
<organism evidence="1 2">
    <name type="scientific">Luteimonas salinilitoris</name>
    <dbReference type="NCBI Taxonomy" id="3237697"/>
    <lineage>
        <taxon>Bacteria</taxon>
        <taxon>Pseudomonadati</taxon>
        <taxon>Pseudomonadota</taxon>
        <taxon>Gammaproteobacteria</taxon>
        <taxon>Lysobacterales</taxon>
        <taxon>Lysobacteraceae</taxon>
        <taxon>Luteimonas</taxon>
    </lineage>
</organism>